<sequence>RITGVERTWKYLKVEFDRESDGLPDHKARYYEALGGPGPKLFAVCDGDDVNDKKDPVVYYHDEEIWSSYATGSDVEFSFDPA</sequence>
<dbReference type="EMBL" id="CAJNOK010027215">
    <property type="protein sequence ID" value="CAF1416226.1"/>
    <property type="molecule type" value="Genomic_DNA"/>
</dbReference>
<dbReference type="Proteomes" id="UP000682733">
    <property type="component" value="Unassembled WGS sequence"/>
</dbReference>
<accession>A0A8S2FBS7</accession>
<feature type="non-terminal residue" evidence="1">
    <location>
        <position position="1"/>
    </location>
</feature>
<proteinExistence type="predicted"/>
<evidence type="ECO:0000313" key="2">
    <source>
        <dbReference type="EMBL" id="CAF4218503.1"/>
    </source>
</evidence>
<organism evidence="1 3">
    <name type="scientific">Didymodactylos carnosus</name>
    <dbReference type="NCBI Taxonomy" id="1234261"/>
    <lineage>
        <taxon>Eukaryota</taxon>
        <taxon>Metazoa</taxon>
        <taxon>Spiralia</taxon>
        <taxon>Gnathifera</taxon>
        <taxon>Rotifera</taxon>
        <taxon>Eurotatoria</taxon>
        <taxon>Bdelloidea</taxon>
        <taxon>Philodinida</taxon>
        <taxon>Philodinidae</taxon>
        <taxon>Didymodactylos</taxon>
    </lineage>
</organism>
<dbReference type="Proteomes" id="UP000677228">
    <property type="component" value="Unassembled WGS sequence"/>
</dbReference>
<name>A0A8S2FBS7_9BILA</name>
<dbReference type="EMBL" id="CAJOBA010048970">
    <property type="protein sequence ID" value="CAF4218503.1"/>
    <property type="molecule type" value="Genomic_DNA"/>
</dbReference>
<comment type="caution">
    <text evidence="1">The sequence shown here is derived from an EMBL/GenBank/DDBJ whole genome shotgun (WGS) entry which is preliminary data.</text>
</comment>
<dbReference type="AlphaFoldDB" id="A0A8S2FBS7"/>
<evidence type="ECO:0000313" key="3">
    <source>
        <dbReference type="Proteomes" id="UP000677228"/>
    </source>
</evidence>
<reference evidence="1" key="1">
    <citation type="submission" date="2021-02" db="EMBL/GenBank/DDBJ databases">
        <authorList>
            <person name="Nowell W R."/>
        </authorList>
    </citation>
    <scope>NUCLEOTIDE SEQUENCE</scope>
</reference>
<gene>
    <name evidence="1" type="ORF">OVA965_LOCUS33539</name>
    <name evidence="2" type="ORF">TMI583_LOCUS34430</name>
</gene>
<protein>
    <submittedName>
        <fullName evidence="1">Uncharacterized protein</fullName>
    </submittedName>
</protein>
<evidence type="ECO:0000313" key="1">
    <source>
        <dbReference type="EMBL" id="CAF1416226.1"/>
    </source>
</evidence>